<organism evidence="1 2">
    <name type="scientific">Methylogaea oryzae</name>
    <dbReference type="NCBI Taxonomy" id="1295382"/>
    <lineage>
        <taxon>Bacteria</taxon>
        <taxon>Pseudomonadati</taxon>
        <taxon>Pseudomonadota</taxon>
        <taxon>Gammaproteobacteria</taxon>
        <taxon>Methylococcales</taxon>
        <taxon>Methylococcaceae</taxon>
        <taxon>Methylogaea</taxon>
    </lineage>
</organism>
<dbReference type="AlphaFoldDB" id="A0A8D4VQ05"/>
<keyword evidence="2" id="KW-1185">Reference proteome</keyword>
<reference evidence="1" key="1">
    <citation type="submission" date="2019-06" db="EMBL/GenBank/DDBJ databases">
        <title>Complete genome sequence of Methylogaea oryzae strain JCM16910.</title>
        <authorList>
            <person name="Asakawa S."/>
        </authorList>
    </citation>
    <scope>NUCLEOTIDE SEQUENCE</scope>
    <source>
        <strain evidence="1">E10</strain>
    </source>
</reference>
<protein>
    <recommendedName>
        <fullName evidence="3">Type I-E CRISPR-associated protein Cse2/CasB</fullName>
    </recommendedName>
</protein>
<proteinExistence type="predicted"/>
<evidence type="ECO:0000313" key="2">
    <source>
        <dbReference type="Proteomes" id="UP000824988"/>
    </source>
</evidence>
<dbReference type="Pfam" id="PF09485">
    <property type="entry name" value="CRISPR_Cse2"/>
    <property type="match status" value="1"/>
</dbReference>
<gene>
    <name evidence="1" type="ORF">MoryE10_22520</name>
</gene>
<evidence type="ECO:0000313" key="1">
    <source>
        <dbReference type="EMBL" id="BBL71646.1"/>
    </source>
</evidence>
<dbReference type="RefSeq" id="WP_221047083.1">
    <property type="nucleotide sequence ID" value="NZ_AP019782.1"/>
</dbReference>
<dbReference type="KEGG" id="moz:MoryE10_22520"/>
<dbReference type="Proteomes" id="UP000824988">
    <property type="component" value="Chromosome"/>
</dbReference>
<dbReference type="NCBIfam" id="TIGR02548">
    <property type="entry name" value="casB_cse2"/>
    <property type="match status" value="1"/>
</dbReference>
<dbReference type="EMBL" id="AP019782">
    <property type="protein sequence ID" value="BBL71646.1"/>
    <property type="molecule type" value="Genomic_DNA"/>
</dbReference>
<evidence type="ECO:0008006" key="3">
    <source>
        <dbReference type="Google" id="ProtNLM"/>
    </source>
</evidence>
<accession>A0A8D4VQ05</accession>
<name>A0A8D4VQ05_9GAMM</name>
<sequence length="174" mass="19313">MMPSIPPEAPEKPAATLASSIGHIAATIDAEHFPSGERAALRRLSPDAPPSLAFYRFAFKHLPPDWEAQRNAWMAIVSGIALMCPRPHRPDRAAGLALAEAGYSEKRLERLLAAEGDTLHTLLLRAVRFLAAKNATCNWVQFARLLLSTGEEKREAARLAIAREFYRNHKDHKD</sequence>
<dbReference type="InterPro" id="IPR013382">
    <property type="entry name" value="CRISPR-assoc_prot_Cse2"/>
</dbReference>